<dbReference type="InterPro" id="IPR001412">
    <property type="entry name" value="aa-tRNA-synth_I_CS"/>
</dbReference>
<evidence type="ECO:0000256" key="2">
    <source>
        <dbReference type="ARBA" id="ARBA00022598"/>
    </source>
</evidence>
<feature type="binding site" evidence="8">
    <location>
        <position position="65"/>
    </location>
    <ligand>
        <name>L-glutamine</name>
        <dbReference type="ChEBI" id="CHEBI:58359"/>
    </ligand>
</feature>
<dbReference type="SUPFAM" id="SSF50715">
    <property type="entry name" value="Ribosomal protein L25-like"/>
    <property type="match status" value="1"/>
</dbReference>
<dbReference type="NCBIfam" id="NF011291">
    <property type="entry name" value="PRK14703.1"/>
    <property type="match status" value="1"/>
</dbReference>
<evidence type="ECO:0000256" key="4">
    <source>
        <dbReference type="ARBA" id="ARBA00022840"/>
    </source>
</evidence>
<keyword evidence="2 8" id="KW-0436">Ligase</keyword>
<dbReference type="GO" id="GO:0006425">
    <property type="term" value="P:glutaminyl-tRNA aminoacylation"/>
    <property type="evidence" value="ECO:0007669"/>
    <property type="project" value="UniProtKB-UniRule"/>
</dbReference>
<comment type="caution">
    <text evidence="8">Lacks conserved residue(s) required for the propagation of feature annotation.</text>
</comment>
<dbReference type="InterPro" id="IPR004514">
    <property type="entry name" value="Gln-tRNA-synth"/>
</dbReference>
<feature type="binding site" evidence="8">
    <location>
        <begin position="33"/>
        <end position="35"/>
    </location>
    <ligand>
        <name>ATP</name>
        <dbReference type="ChEBI" id="CHEBI:30616"/>
    </ligand>
</feature>
<dbReference type="FunFam" id="2.40.240.10:FF:000001">
    <property type="entry name" value="Glutamine--tRNA ligase"/>
    <property type="match status" value="1"/>
</dbReference>
<dbReference type="GO" id="GO:0004819">
    <property type="term" value="F:glutamine-tRNA ligase activity"/>
    <property type="evidence" value="ECO:0007669"/>
    <property type="project" value="UniProtKB-UniRule"/>
</dbReference>
<protein>
    <recommendedName>
        <fullName evidence="8">Glutamine--tRNA ligase</fullName>
        <ecNumber evidence="8">6.1.1.18</ecNumber>
    </recommendedName>
    <alternativeName>
        <fullName evidence="8">Glutaminyl-tRNA synthetase</fullName>
        <shortName evidence="8">GlnRS</shortName>
    </alternativeName>
</protein>
<gene>
    <name evidence="8" type="primary">glnS</name>
</gene>
<evidence type="ECO:0000256" key="3">
    <source>
        <dbReference type="ARBA" id="ARBA00022741"/>
    </source>
</evidence>
<reference evidence="13" key="1">
    <citation type="submission" date="2013-08" db="EMBL/GenBank/DDBJ databases">
        <title>Comparison of modified E. coli strains.</title>
        <authorList>
            <person name="Juergensen J."/>
            <person name="Bonge A."/>
            <person name="Streit W.R."/>
        </authorList>
    </citation>
    <scope>NUCLEOTIDE SEQUENCE</scope>
</reference>
<dbReference type="Pfam" id="PF20974">
    <property type="entry name" value="tRNA-synt_1c_C2"/>
    <property type="match status" value="1"/>
</dbReference>
<evidence type="ECO:0000259" key="10">
    <source>
        <dbReference type="Pfam" id="PF00749"/>
    </source>
</evidence>
<feature type="binding site" evidence="8">
    <location>
        <position position="229"/>
    </location>
    <ligand>
        <name>ATP</name>
        <dbReference type="ChEBI" id="CHEBI:30616"/>
    </ligand>
</feature>
<dbReference type="InterPro" id="IPR000924">
    <property type="entry name" value="Glu/Gln-tRNA-synth"/>
</dbReference>
<dbReference type="PROSITE" id="PS00178">
    <property type="entry name" value="AA_TRNA_LIGASE_I"/>
    <property type="match status" value="1"/>
</dbReference>
<comment type="subunit">
    <text evidence="8">Monomer.</text>
</comment>
<feature type="binding site" evidence="8">
    <location>
        <begin position="259"/>
        <end position="260"/>
    </location>
    <ligand>
        <name>ATP</name>
        <dbReference type="ChEBI" id="CHEBI:30616"/>
    </ligand>
</feature>
<dbReference type="Pfam" id="PF00749">
    <property type="entry name" value="tRNA-synt_1c"/>
    <property type="match status" value="1"/>
</dbReference>
<feature type="domain" description="Glutamyl/glutaminyl-tRNA synthetase class Ib anti-codon binding" evidence="11">
    <location>
        <begin position="338"/>
        <end position="438"/>
    </location>
</feature>
<dbReference type="NCBIfam" id="TIGR00440">
    <property type="entry name" value="glnS"/>
    <property type="match status" value="1"/>
</dbReference>
<dbReference type="GO" id="GO:0005829">
    <property type="term" value="C:cytosol"/>
    <property type="evidence" value="ECO:0007669"/>
    <property type="project" value="TreeGrafter"/>
</dbReference>
<dbReference type="Gene3D" id="3.40.50.620">
    <property type="entry name" value="HUPs"/>
    <property type="match status" value="1"/>
</dbReference>
<dbReference type="PANTHER" id="PTHR43097">
    <property type="entry name" value="GLUTAMINE-TRNA LIGASE"/>
    <property type="match status" value="1"/>
</dbReference>
<comment type="similarity">
    <text evidence="8 9">Belongs to the class-I aminoacyl-tRNA synthetase family.</text>
</comment>
<dbReference type="InterPro" id="IPR020059">
    <property type="entry name" value="Glu/Gln-tRNA-synth_Ib_codon-bd"/>
</dbReference>
<keyword evidence="5 8" id="KW-0648">Protein biosynthesis</keyword>
<evidence type="ECO:0000256" key="8">
    <source>
        <dbReference type="HAMAP-Rule" id="MF_00126"/>
    </source>
</evidence>
<evidence type="ECO:0000259" key="12">
    <source>
        <dbReference type="Pfam" id="PF20974"/>
    </source>
</evidence>
<dbReference type="InterPro" id="IPR049437">
    <property type="entry name" value="tRNA-synt_1c_C2"/>
</dbReference>
<dbReference type="GO" id="GO:0005524">
    <property type="term" value="F:ATP binding"/>
    <property type="evidence" value="ECO:0007669"/>
    <property type="project" value="UniProtKB-UniRule"/>
</dbReference>
<keyword evidence="3 8" id="KW-0547">Nucleotide-binding</keyword>
<dbReference type="SUPFAM" id="SSF52374">
    <property type="entry name" value="Nucleotidylyl transferase"/>
    <property type="match status" value="1"/>
</dbReference>
<keyword evidence="1 8" id="KW-0963">Cytoplasm</keyword>
<evidence type="ECO:0000256" key="6">
    <source>
        <dbReference type="ARBA" id="ARBA00023146"/>
    </source>
</evidence>
<evidence type="ECO:0000313" key="13">
    <source>
        <dbReference type="EMBL" id="AIF26820.1"/>
    </source>
</evidence>
<dbReference type="InterPro" id="IPR020058">
    <property type="entry name" value="Glu/Gln-tRNA-synth_Ib_cat-dom"/>
</dbReference>
<dbReference type="HAMAP" id="MF_00126">
    <property type="entry name" value="Gln_tRNA_synth"/>
    <property type="match status" value="1"/>
</dbReference>
<feature type="domain" description="tRNA synthetases class I (E and Q) anti-codon binding" evidence="12">
    <location>
        <begin position="455"/>
        <end position="530"/>
    </location>
</feature>
<proteinExistence type="inferred from homology"/>
<evidence type="ECO:0000259" key="11">
    <source>
        <dbReference type="Pfam" id="PF03950"/>
    </source>
</evidence>
<dbReference type="InterPro" id="IPR022861">
    <property type="entry name" value="Gln_tRNA_ligase_bac"/>
</dbReference>
<evidence type="ECO:0000256" key="7">
    <source>
        <dbReference type="ARBA" id="ARBA00048270"/>
    </source>
</evidence>
<dbReference type="GO" id="GO:0006424">
    <property type="term" value="P:glutamyl-tRNA aminoacylation"/>
    <property type="evidence" value="ECO:0007669"/>
    <property type="project" value="UniProtKB-UniRule"/>
</dbReference>
<dbReference type="InterPro" id="IPR020056">
    <property type="entry name" value="Rbsml_bL25/Gln-tRNA_synth_N"/>
</dbReference>
<dbReference type="FunFam" id="3.40.50.620:FF:000037">
    <property type="entry name" value="Glutamine--tRNA ligase cytoplasmic"/>
    <property type="match status" value="1"/>
</dbReference>
<dbReference type="Gene3D" id="2.40.240.10">
    <property type="entry name" value="Ribosomal Protein L25, Chain P"/>
    <property type="match status" value="2"/>
</dbReference>
<feature type="binding site" evidence="8">
    <location>
        <position position="210"/>
    </location>
    <ligand>
        <name>L-glutamine</name>
        <dbReference type="ChEBI" id="CHEBI:58359"/>
    </ligand>
</feature>
<dbReference type="InterPro" id="IPR050132">
    <property type="entry name" value="Gln/Glu-tRNA_Ligase"/>
</dbReference>
<comment type="subcellular location">
    <subcellularLocation>
        <location evidence="8">Cytoplasm</location>
    </subcellularLocation>
</comment>
<evidence type="ECO:0000256" key="5">
    <source>
        <dbReference type="ARBA" id="ARBA00022917"/>
    </source>
</evidence>
<keyword evidence="4 8" id="KW-0067">ATP-binding</keyword>
<dbReference type="AlphaFoldDB" id="A0A0H3U8H6"/>
<feature type="domain" description="Glutamyl/glutaminyl-tRNA synthetase class Ib catalytic" evidence="10">
    <location>
        <begin position="25"/>
        <end position="335"/>
    </location>
</feature>
<evidence type="ECO:0000256" key="1">
    <source>
        <dbReference type="ARBA" id="ARBA00022490"/>
    </source>
</evidence>
<dbReference type="EC" id="6.1.1.18" evidence="8"/>
<dbReference type="InterPro" id="IPR011035">
    <property type="entry name" value="Ribosomal_bL25/Gln-tRNA_synth"/>
</dbReference>
<dbReference type="Pfam" id="PF03950">
    <property type="entry name" value="tRNA-synt_1c_C"/>
    <property type="match status" value="1"/>
</dbReference>
<dbReference type="EMBL" id="KF540247">
    <property type="protein sequence ID" value="AIF26820.1"/>
    <property type="molecule type" value="Genomic_DNA"/>
</dbReference>
<comment type="catalytic activity">
    <reaction evidence="7 8">
        <text>tRNA(Gln) + L-glutamine + ATP = L-glutaminyl-tRNA(Gln) + AMP + diphosphate</text>
        <dbReference type="Rhea" id="RHEA:20121"/>
        <dbReference type="Rhea" id="RHEA-COMP:9662"/>
        <dbReference type="Rhea" id="RHEA-COMP:9681"/>
        <dbReference type="ChEBI" id="CHEBI:30616"/>
        <dbReference type="ChEBI" id="CHEBI:33019"/>
        <dbReference type="ChEBI" id="CHEBI:58359"/>
        <dbReference type="ChEBI" id="CHEBI:78442"/>
        <dbReference type="ChEBI" id="CHEBI:78521"/>
        <dbReference type="ChEBI" id="CHEBI:456215"/>
        <dbReference type="EC" id="6.1.1.18"/>
    </reaction>
</comment>
<feature type="binding site" evidence="8">
    <location>
        <begin position="267"/>
        <end position="269"/>
    </location>
    <ligand>
        <name>ATP</name>
        <dbReference type="ChEBI" id="CHEBI:30616"/>
    </ligand>
</feature>
<dbReference type="PRINTS" id="PR00987">
    <property type="entry name" value="TRNASYNTHGLU"/>
</dbReference>
<evidence type="ECO:0000256" key="9">
    <source>
        <dbReference type="RuleBase" id="RU363037"/>
    </source>
</evidence>
<feature type="binding site" evidence="8">
    <location>
        <begin position="39"/>
        <end position="45"/>
    </location>
    <ligand>
        <name>ATP</name>
        <dbReference type="ChEBI" id="CHEBI:30616"/>
    </ligand>
</feature>
<accession>A0A0H3U8H6</accession>
<feature type="short sequence motif" description="'HIGH' region" evidence="8">
    <location>
        <begin position="32"/>
        <end position="42"/>
    </location>
</feature>
<keyword evidence="6 8" id="KW-0030">Aminoacyl-tRNA synthetase</keyword>
<organism evidence="13">
    <name type="scientific">uncultured bacterium fosmid pJB95A1</name>
    <dbReference type="NCBI Taxonomy" id="1478075"/>
    <lineage>
        <taxon>Bacteria</taxon>
        <taxon>environmental samples</taxon>
    </lineage>
</organism>
<name>A0A0H3U8H6_9BACT</name>
<dbReference type="CDD" id="cd00807">
    <property type="entry name" value="GlnRS_core"/>
    <property type="match status" value="1"/>
</dbReference>
<dbReference type="InterPro" id="IPR014729">
    <property type="entry name" value="Rossmann-like_a/b/a_fold"/>
</dbReference>
<dbReference type="PANTHER" id="PTHR43097:SF5">
    <property type="entry name" value="GLUTAMATE--TRNA LIGASE"/>
    <property type="match status" value="1"/>
</dbReference>
<sequence>MDIPESSNFIQDIIVNDLQTGKRNKVLTRFPPEPNGYIHIGHAKSICLNFGTAKKFGGFTNLRFDDTNPTKEDVEYVDSIREDVKWLGFEWKEEFFASDYYDQIYAFAEKMIEMGKAYVEDLTRDEMQEYRGNDAGKPSKPSPYRDRSVEENMKLFREMRDGKYADGEKCLRAKVDLASPNMNMRDPVIYRTKHCTHHRTGDKWCIYPMYDFAHPISDWIEGITHSICTLEFEAHRPLYDWFLIELGLENRPQQIEFSRLNLTYTMMSKRKLLELVETKAVLGWNDPRMPTVCGFRRRGFTPSSIREFCSRIGVSKAESMVDVNLLYFCIREELNQSAKRAMAVIDPVKVVIDNWEDGKVEMVEVENNPNDPNAGTRQVPFSKELYIEAEDFMEEPPKKYFRLKPEGEVRLKGAYFVTCKSVEKDADGKVTVIHCEYDPLSKGGESPDGRKVKGTIHWVSAAHAVDAEVRLIDNLFTLEDPSDVPEGEDWHNYLNPESMVVKPAKLEPSLADAKMEDRFQFLRLGYFCLDSDDSKPGKLVFNRTVGLKDSFNPAK</sequence>